<feature type="compositionally biased region" description="Basic and acidic residues" evidence="1">
    <location>
        <begin position="87"/>
        <end position="105"/>
    </location>
</feature>
<protein>
    <recommendedName>
        <fullName evidence="5">Secreted protein</fullName>
    </recommendedName>
</protein>
<feature type="chain" id="PRO_5019474264" description="Secreted protein" evidence="2">
    <location>
        <begin position="23"/>
        <end position="882"/>
    </location>
</feature>
<evidence type="ECO:0000256" key="2">
    <source>
        <dbReference type="SAM" id="SignalP"/>
    </source>
</evidence>
<organism evidence="3 4">
    <name type="scientific">Kibdelosporangium aridum</name>
    <dbReference type="NCBI Taxonomy" id="2030"/>
    <lineage>
        <taxon>Bacteria</taxon>
        <taxon>Bacillati</taxon>
        <taxon>Actinomycetota</taxon>
        <taxon>Actinomycetes</taxon>
        <taxon>Pseudonocardiales</taxon>
        <taxon>Pseudonocardiaceae</taxon>
        <taxon>Kibdelosporangium</taxon>
    </lineage>
</organism>
<evidence type="ECO:0008006" key="5">
    <source>
        <dbReference type="Google" id="ProtNLM"/>
    </source>
</evidence>
<evidence type="ECO:0000313" key="4">
    <source>
        <dbReference type="Proteomes" id="UP000287547"/>
    </source>
</evidence>
<proteinExistence type="predicted"/>
<evidence type="ECO:0000313" key="3">
    <source>
        <dbReference type="EMBL" id="RSM75339.1"/>
    </source>
</evidence>
<dbReference type="RefSeq" id="WP_037265341.1">
    <property type="nucleotide sequence ID" value="NZ_QHKI01000048.1"/>
</dbReference>
<gene>
    <name evidence="3" type="ORF">DMH04_38290</name>
</gene>
<feature type="region of interest" description="Disordered" evidence="1">
    <location>
        <begin position="87"/>
        <end position="126"/>
    </location>
</feature>
<dbReference type="Gene3D" id="3.40.50.1820">
    <property type="entry name" value="alpha/beta hydrolase"/>
    <property type="match status" value="1"/>
</dbReference>
<sequence>MRIARLVLPVLVVAGLATPAQAAPPPTFAATGWSVEDGKLVWRAPEPVPVGDAAIEFWDGDRLLGRPRPSTDHRTFTLDSTAVADPREPEVRAGGRRIDVEEKRRPLASAPTPAPAPLPAGAVDPGVPGPFRTTSGEYTVDSIRLPDYPQPIEMQGLVIAPVNAPGKRPLALFLHGRHATCYVPGGAASLAWPCPPDAKAIPSHRGYQQAQQLLASQGYVTVSISANGINAQDNGVLDLGAQGRSSLVRQHLARWADWAGAGRGSAPDIVKAAPVADLSNVFLMGHSRGGEGVNRAAMDSISPPTGENLPTRWTIRGLFLIGPTIFGHNPAPDVPSVAVLPGCDGDVITLEGQMSVDASRGISRGKALHSALYAVGANHNFFNTEWTPGQAEAPAGDDFSLEGDPLCSPGVPNRLTPVQQQTMGATYIAAAARLFVAGDLRVLPLLDGTGVRAPSADPARVLSHAVGGARTSFVVPEAATQASGGAQLCKLVTGGTDSCFDPAISWWQPHSALIQWTLSEDPDRLAVSLAGSGAIRPARPVSLTGSRDLALRLIVPPNTTGNQFDIAITDVHGRKAPLGTVKLDGLSATENIASLWAQEVRVPLPRYGVDLRRVAALELVPRGTGQAWLMDAYGWNTGLPAPEPVALPRVDVSDLTIREGDSGTMTYQVKVSTSGTTSGTARLFVSDGAGGFTTRVITVQPGQQTIELPFDVTGNTRWSLSIRRLVFAKALQGVVAADYAGGMVVLNDDPEPTVTITPVADKVTEGGTLTWRMTISAVADSTFPRFVGALPVESGPELSSTDVDPAWFREWTRGSDPLPSRSLSSAGAFIQFGIPAGQLSRDVTVVTVADNEAEPTERVRLGIVTPDGRIESEVIGEVSDPT</sequence>
<feature type="signal peptide" evidence="2">
    <location>
        <begin position="1"/>
        <end position="22"/>
    </location>
</feature>
<dbReference type="Proteomes" id="UP000287547">
    <property type="component" value="Unassembled WGS sequence"/>
</dbReference>
<keyword evidence="2" id="KW-0732">Signal</keyword>
<dbReference type="EMBL" id="QHKI01000048">
    <property type="protein sequence ID" value="RSM75339.1"/>
    <property type="molecule type" value="Genomic_DNA"/>
</dbReference>
<reference evidence="3 4" key="1">
    <citation type="submission" date="2018-05" db="EMBL/GenBank/DDBJ databases">
        <title>Evolution of GPA BGCs.</title>
        <authorList>
            <person name="Waglechner N."/>
            <person name="Wright G.D."/>
        </authorList>
    </citation>
    <scope>NUCLEOTIDE SEQUENCE [LARGE SCALE GENOMIC DNA]</scope>
    <source>
        <strain evidence="3 4">A82846</strain>
    </source>
</reference>
<dbReference type="OrthoDB" id="6646510at2"/>
<dbReference type="InterPro" id="IPR029058">
    <property type="entry name" value="AB_hydrolase_fold"/>
</dbReference>
<dbReference type="AlphaFoldDB" id="A0A428YY81"/>
<accession>A0A428YY81</accession>
<comment type="caution">
    <text evidence="3">The sequence shown here is derived from an EMBL/GenBank/DDBJ whole genome shotgun (WGS) entry which is preliminary data.</text>
</comment>
<evidence type="ECO:0000256" key="1">
    <source>
        <dbReference type="SAM" id="MobiDB-lite"/>
    </source>
</evidence>
<dbReference type="SUPFAM" id="SSF53474">
    <property type="entry name" value="alpha/beta-Hydrolases"/>
    <property type="match status" value="1"/>
</dbReference>
<name>A0A428YY81_KIBAR</name>